<accession>A0A366HBQ4</accession>
<keyword evidence="3" id="KW-1185">Reference proteome</keyword>
<dbReference type="GO" id="GO:0016491">
    <property type="term" value="F:oxidoreductase activity"/>
    <property type="evidence" value="ECO:0007669"/>
    <property type="project" value="InterPro"/>
</dbReference>
<name>A0A366HBQ4_9BACT</name>
<protein>
    <recommendedName>
        <fullName evidence="4">TRASH domain-containing protein</fullName>
    </recommendedName>
</protein>
<dbReference type="Proteomes" id="UP000253426">
    <property type="component" value="Unassembled WGS sequence"/>
</dbReference>
<evidence type="ECO:0000313" key="3">
    <source>
        <dbReference type="Proteomes" id="UP000253426"/>
    </source>
</evidence>
<evidence type="ECO:0008006" key="4">
    <source>
        <dbReference type="Google" id="ProtNLM"/>
    </source>
</evidence>
<dbReference type="RefSeq" id="WP_113961058.1">
    <property type="nucleotide sequence ID" value="NZ_QNRR01000011.1"/>
</dbReference>
<feature type="signal peptide" evidence="1">
    <location>
        <begin position="1"/>
        <end position="22"/>
    </location>
</feature>
<dbReference type="OrthoDB" id="200209at2"/>
<feature type="chain" id="PRO_5017000669" description="TRASH domain-containing protein" evidence="1">
    <location>
        <begin position="23"/>
        <end position="87"/>
    </location>
</feature>
<gene>
    <name evidence="2" type="ORF">DES53_111124</name>
</gene>
<dbReference type="AlphaFoldDB" id="A0A366HBQ4"/>
<dbReference type="InterPro" id="IPR012348">
    <property type="entry name" value="RNR-like"/>
</dbReference>
<reference evidence="2 3" key="1">
    <citation type="submission" date="2018-06" db="EMBL/GenBank/DDBJ databases">
        <title>Genomic Encyclopedia of Type Strains, Phase IV (KMG-IV): sequencing the most valuable type-strain genomes for metagenomic binning, comparative biology and taxonomic classification.</title>
        <authorList>
            <person name="Goeker M."/>
        </authorList>
    </citation>
    <scope>NUCLEOTIDE SEQUENCE [LARGE SCALE GENOMIC DNA]</scope>
    <source>
        <strain evidence="2 3">DSM 25532</strain>
    </source>
</reference>
<evidence type="ECO:0000256" key="1">
    <source>
        <dbReference type="SAM" id="SignalP"/>
    </source>
</evidence>
<keyword evidence="1" id="KW-0732">Signal</keyword>
<dbReference type="EMBL" id="QNRR01000011">
    <property type="protein sequence ID" value="RBP38605.1"/>
    <property type="molecule type" value="Genomic_DNA"/>
</dbReference>
<proteinExistence type="predicted"/>
<sequence>MKTSKFLLLLAAALFSSGILSAANDVPAGYPLKKCVVSGESLGEMGKPVKVTSEGTDVYLCCKSCVKDFNKEPAKYVKMVKDAAPKK</sequence>
<evidence type="ECO:0000313" key="2">
    <source>
        <dbReference type="EMBL" id="RBP38605.1"/>
    </source>
</evidence>
<dbReference type="Gene3D" id="1.10.620.20">
    <property type="entry name" value="Ribonucleotide Reductase, subunit A"/>
    <property type="match status" value="1"/>
</dbReference>
<comment type="caution">
    <text evidence="2">The sequence shown here is derived from an EMBL/GenBank/DDBJ whole genome shotgun (WGS) entry which is preliminary data.</text>
</comment>
<organism evidence="2 3">
    <name type="scientific">Roseimicrobium gellanilyticum</name>
    <dbReference type="NCBI Taxonomy" id="748857"/>
    <lineage>
        <taxon>Bacteria</taxon>
        <taxon>Pseudomonadati</taxon>
        <taxon>Verrucomicrobiota</taxon>
        <taxon>Verrucomicrobiia</taxon>
        <taxon>Verrucomicrobiales</taxon>
        <taxon>Verrucomicrobiaceae</taxon>
        <taxon>Roseimicrobium</taxon>
    </lineage>
</organism>